<comment type="caution">
    <text evidence="9">The sequence shown here is derived from an EMBL/GenBank/DDBJ whole genome shotgun (WGS) entry which is preliminary data.</text>
</comment>
<feature type="transmembrane region" description="Helical" evidence="8">
    <location>
        <begin position="74"/>
        <end position="92"/>
    </location>
</feature>
<proteinExistence type="inferred from homology"/>
<sequence length="240" mass="24778">MRPRRPGPPFTLAGVRHGFVRAQALAPGVLLYGVVFGILASEAQLSALAATLTSALVYSGSAQMAALQVWRDNAGLLPLFAAILLMNARYLLYGASLRPWLEGLPPGTAYGTLFFLGDGNWALAMAERAEGRDDAGFLFGSGVAMFLPWVGGTLAGRLAGGLIGDPARFGMDFMLVAFSAALLVGLWRSRADLWPIGAAALAAALLHGILPGGWLIVATALAACLAGAALHRPSPAAATP</sequence>
<evidence type="ECO:0000256" key="8">
    <source>
        <dbReference type="SAM" id="Phobius"/>
    </source>
</evidence>
<dbReference type="PANTHER" id="PTHR34979:SF1">
    <property type="entry name" value="INNER MEMBRANE PROTEIN YGAZ"/>
    <property type="match status" value="1"/>
</dbReference>
<evidence type="ECO:0000256" key="2">
    <source>
        <dbReference type="ARBA" id="ARBA00010735"/>
    </source>
</evidence>
<dbReference type="GO" id="GO:0005886">
    <property type="term" value="C:plasma membrane"/>
    <property type="evidence" value="ECO:0007669"/>
    <property type="project" value="UniProtKB-SubCell"/>
</dbReference>
<reference evidence="9 10" key="1">
    <citation type="submission" date="2010-04" db="EMBL/GenBank/DDBJ databases">
        <authorList>
            <person name="Qin X."/>
            <person name="Bachman B."/>
            <person name="Battles P."/>
            <person name="Bell A."/>
            <person name="Bess C."/>
            <person name="Bickham C."/>
            <person name="Chaboub L."/>
            <person name="Chen D."/>
            <person name="Coyle M."/>
            <person name="Deiros D.R."/>
            <person name="Dinh H."/>
            <person name="Forbes L."/>
            <person name="Fowler G."/>
            <person name="Francisco L."/>
            <person name="Fu Q."/>
            <person name="Gubbala S."/>
            <person name="Hale W."/>
            <person name="Han Y."/>
            <person name="Hemphill L."/>
            <person name="Highlander S.K."/>
            <person name="Hirani K."/>
            <person name="Hogues M."/>
            <person name="Jackson L."/>
            <person name="Jakkamsetti A."/>
            <person name="Javaid M."/>
            <person name="Jiang H."/>
            <person name="Korchina V."/>
            <person name="Kovar C."/>
            <person name="Lara F."/>
            <person name="Lee S."/>
            <person name="Mata R."/>
            <person name="Mathew T."/>
            <person name="Moen C."/>
            <person name="Morales K."/>
            <person name="Munidasa M."/>
            <person name="Nazareth L."/>
            <person name="Ngo R."/>
            <person name="Nguyen L."/>
            <person name="Okwuonu G."/>
            <person name="Ongeri F."/>
            <person name="Patil S."/>
            <person name="Petrosino J."/>
            <person name="Pham C."/>
            <person name="Pham P."/>
            <person name="Pu L.-L."/>
            <person name="Puazo M."/>
            <person name="Raj R."/>
            <person name="Reid J."/>
            <person name="Rouhana J."/>
            <person name="Saada N."/>
            <person name="Shang Y."/>
            <person name="Simmons D."/>
            <person name="Thornton R."/>
            <person name="Warren J."/>
            <person name="Weissenberger G."/>
            <person name="Zhang J."/>
            <person name="Zhang L."/>
            <person name="Zhou C."/>
            <person name="Zhu D."/>
            <person name="Muzny D."/>
            <person name="Worley K."/>
            <person name="Gibbs R."/>
        </authorList>
    </citation>
    <scope>NUCLEOTIDE SEQUENCE [LARGE SCALE GENOMIC DNA]</scope>
    <source>
        <strain evidence="9 10">ATCC 49957</strain>
    </source>
</reference>
<comment type="similarity">
    <text evidence="2">Belongs to the AzlC family.</text>
</comment>
<comment type="subcellular location">
    <subcellularLocation>
        <location evidence="1">Cell membrane</location>
        <topology evidence="1">Multi-pass membrane protein</topology>
    </subcellularLocation>
</comment>
<dbReference type="RefSeq" id="WP_007004484.1">
    <property type="nucleotide sequence ID" value="NZ_GG770779.1"/>
</dbReference>
<evidence type="ECO:0000256" key="4">
    <source>
        <dbReference type="ARBA" id="ARBA00022475"/>
    </source>
</evidence>
<gene>
    <name evidence="9" type="ORF">HMPREF0731_2067</name>
</gene>
<accession>D5RLV6</accession>
<dbReference type="GO" id="GO:1903785">
    <property type="term" value="P:L-valine transmembrane transport"/>
    <property type="evidence" value="ECO:0007669"/>
    <property type="project" value="TreeGrafter"/>
</dbReference>
<dbReference type="EMBL" id="ADVL01000330">
    <property type="protein sequence ID" value="EFH11715.1"/>
    <property type="molecule type" value="Genomic_DNA"/>
</dbReference>
<evidence type="ECO:0000256" key="6">
    <source>
        <dbReference type="ARBA" id="ARBA00022989"/>
    </source>
</evidence>
<feature type="transmembrane region" description="Helical" evidence="8">
    <location>
        <begin position="104"/>
        <end position="123"/>
    </location>
</feature>
<evidence type="ECO:0000256" key="1">
    <source>
        <dbReference type="ARBA" id="ARBA00004651"/>
    </source>
</evidence>
<dbReference type="Proteomes" id="UP000005324">
    <property type="component" value="Unassembled WGS sequence"/>
</dbReference>
<keyword evidence="3" id="KW-0813">Transport</keyword>
<feature type="transmembrane region" description="Helical" evidence="8">
    <location>
        <begin position="135"/>
        <end position="155"/>
    </location>
</feature>
<evidence type="ECO:0000313" key="9">
    <source>
        <dbReference type="EMBL" id="EFH11715.1"/>
    </source>
</evidence>
<evidence type="ECO:0000256" key="7">
    <source>
        <dbReference type="ARBA" id="ARBA00023136"/>
    </source>
</evidence>
<evidence type="ECO:0000256" key="5">
    <source>
        <dbReference type="ARBA" id="ARBA00022692"/>
    </source>
</evidence>
<name>D5RLV6_9PROT</name>
<dbReference type="OrthoDB" id="9803444at2"/>
<keyword evidence="4" id="KW-1003">Cell membrane</keyword>
<feature type="transmembrane region" description="Helical" evidence="8">
    <location>
        <begin position="199"/>
        <end position="230"/>
    </location>
</feature>
<keyword evidence="6 8" id="KW-1133">Transmembrane helix</keyword>
<dbReference type="AlphaFoldDB" id="D5RLV6"/>
<dbReference type="HOGENOM" id="CLU_065777_2_1_5"/>
<evidence type="ECO:0000256" key="3">
    <source>
        <dbReference type="ARBA" id="ARBA00022448"/>
    </source>
</evidence>
<dbReference type="PANTHER" id="PTHR34979">
    <property type="entry name" value="INNER MEMBRANE PROTEIN YGAZ"/>
    <property type="match status" value="1"/>
</dbReference>
<evidence type="ECO:0000313" key="10">
    <source>
        <dbReference type="Proteomes" id="UP000005324"/>
    </source>
</evidence>
<feature type="transmembrane region" description="Helical" evidence="8">
    <location>
        <begin position="167"/>
        <end position="187"/>
    </location>
</feature>
<dbReference type="InterPro" id="IPR011606">
    <property type="entry name" value="Brnchd-chn_aa_trnsp_permease"/>
</dbReference>
<keyword evidence="5 8" id="KW-0812">Transmembrane</keyword>
<keyword evidence="10" id="KW-1185">Reference proteome</keyword>
<feature type="transmembrane region" description="Helical" evidence="8">
    <location>
        <begin position="20"/>
        <end position="39"/>
    </location>
</feature>
<dbReference type="Pfam" id="PF03591">
    <property type="entry name" value="AzlC"/>
    <property type="match status" value="1"/>
</dbReference>
<protein>
    <submittedName>
        <fullName evidence="9">Putative azaleucine resistance protein AzlC</fullName>
    </submittedName>
</protein>
<feature type="transmembrane region" description="Helical" evidence="8">
    <location>
        <begin position="45"/>
        <end position="67"/>
    </location>
</feature>
<keyword evidence="7 8" id="KW-0472">Membrane</keyword>
<organism evidence="9 10">
    <name type="scientific">Pseudoroseomonas cervicalis ATCC 49957</name>
    <dbReference type="NCBI Taxonomy" id="525371"/>
    <lineage>
        <taxon>Bacteria</taxon>
        <taxon>Pseudomonadati</taxon>
        <taxon>Pseudomonadota</taxon>
        <taxon>Alphaproteobacteria</taxon>
        <taxon>Acetobacterales</taxon>
        <taxon>Roseomonadaceae</taxon>
        <taxon>Roseomonas</taxon>
    </lineage>
</organism>